<protein>
    <submittedName>
        <fullName evidence="1">Uncharacterized protein</fullName>
    </submittedName>
</protein>
<organism evidence="1">
    <name type="scientific">hydrothermal vent metagenome</name>
    <dbReference type="NCBI Taxonomy" id="652676"/>
    <lineage>
        <taxon>unclassified sequences</taxon>
        <taxon>metagenomes</taxon>
        <taxon>ecological metagenomes</taxon>
    </lineage>
</organism>
<accession>A0A3B0XMP0</accession>
<dbReference type="AlphaFoldDB" id="A0A3B0XMP0"/>
<name>A0A3B0XMP0_9ZZZZ</name>
<sequence length="205" mass="23084">MKVEKDSLTETFSADNYLINIIRRAVTNGQNVLIDRPLHGHITVLANDGEYFAEVEHMPTFCSLAAREFKVTVLDEDKLHNYKTGIGKNIDELLWLAGYYASNGRLMDSCGWNDVIRLNHWPNFTRLPAPPGALRIAALLAVQPTTIEYTILSLRIKREEVYQFYTAARCAGVVSIVNSVVKEPLLKPHRNHALLGRLLARIASI</sequence>
<evidence type="ECO:0000313" key="1">
    <source>
        <dbReference type="EMBL" id="VAW69558.1"/>
    </source>
</evidence>
<dbReference type="EMBL" id="UOFI01000168">
    <property type="protein sequence ID" value="VAW69558.1"/>
    <property type="molecule type" value="Genomic_DNA"/>
</dbReference>
<gene>
    <name evidence="1" type="ORF">MNBD_GAMMA09-2517</name>
</gene>
<reference evidence="1" key="1">
    <citation type="submission" date="2018-06" db="EMBL/GenBank/DDBJ databases">
        <authorList>
            <person name="Zhirakovskaya E."/>
        </authorList>
    </citation>
    <scope>NUCLEOTIDE SEQUENCE</scope>
</reference>
<proteinExistence type="predicted"/>